<gene>
    <name evidence="3" type="ORF">GCM10022268_28320</name>
</gene>
<evidence type="ECO:0000313" key="4">
    <source>
        <dbReference type="Proteomes" id="UP001500523"/>
    </source>
</evidence>
<name>A0ABP7EH85_9SPHN</name>
<reference evidence="4" key="1">
    <citation type="journal article" date="2019" name="Int. J. Syst. Evol. Microbiol.">
        <title>The Global Catalogue of Microorganisms (GCM) 10K type strain sequencing project: providing services to taxonomists for standard genome sequencing and annotation.</title>
        <authorList>
            <consortium name="The Broad Institute Genomics Platform"/>
            <consortium name="The Broad Institute Genome Sequencing Center for Infectious Disease"/>
            <person name="Wu L."/>
            <person name="Ma J."/>
        </authorList>
    </citation>
    <scope>NUCLEOTIDE SEQUENCE [LARGE SCALE GENOMIC DNA]</scope>
    <source>
        <strain evidence="4">JCM 17498</strain>
    </source>
</reference>
<evidence type="ECO:0000313" key="3">
    <source>
        <dbReference type="EMBL" id="GAA3718325.1"/>
    </source>
</evidence>
<proteinExistence type="predicted"/>
<keyword evidence="1" id="KW-1133">Transmembrane helix</keyword>
<evidence type="ECO:0000256" key="2">
    <source>
        <dbReference type="SAM" id="SignalP"/>
    </source>
</evidence>
<comment type="caution">
    <text evidence="3">The sequence shown here is derived from an EMBL/GenBank/DDBJ whole genome shotgun (WGS) entry which is preliminary data.</text>
</comment>
<sequence>MRGRASLTAAMLTFGGSLAAGPAHACTLCHSRIADDVRAAVFGPGFWSDAVALISPVPLLAAMVIVMRRYLP</sequence>
<protein>
    <submittedName>
        <fullName evidence="3">Uncharacterized protein</fullName>
    </submittedName>
</protein>
<dbReference type="Proteomes" id="UP001500523">
    <property type="component" value="Unassembled WGS sequence"/>
</dbReference>
<keyword evidence="1" id="KW-0472">Membrane</keyword>
<feature type="chain" id="PRO_5045041069" evidence="2">
    <location>
        <begin position="26"/>
        <end position="72"/>
    </location>
</feature>
<feature type="transmembrane region" description="Helical" evidence="1">
    <location>
        <begin position="41"/>
        <end position="66"/>
    </location>
</feature>
<evidence type="ECO:0000256" key="1">
    <source>
        <dbReference type="SAM" id="Phobius"/>
    </source>
</evidence>
<dbReference type="EMBL" id="BAABBF010000007">
    <property type="protein sequence ID" value="GAA3718325.1"/>
    <property type="molecule type" value="Genomic_DNA"/>
</dbReference>
<keyword evidence="4" id="KW-1185">Reference proteome</keyword>
<keyword evidence="2" id="KW-0732">Signal</keyword>
<keyword evidence="1" id="KW-0812">Transmembrane</keyword>
<organism evidence="3 4">
    <name type="scientific">Sphingomonas cynarae</name>
    <dbReference type="NCBI Taxonomy" id="930197"/>
    <lineage>
        <taxon>Bacteria</taxon>
        <taxon>Pseudomonadati</taxon>
        <taxon>Pseudomonadota</taxon>
        <taxon>Alphaproteobacteria</taxon>
        <taxon>Sphingomonadales</taxon>
        <taxon>Sphingomonadaceae</taxon>
        <taxon>Sphingomonas</taxon>
    </lineage>
</organism>
<accession>A0ABP7EH85</accession>
<feature type="signal peptide" evidence="2">
    <location>
        <begin position="1"/>
        <end position="25"/>
    </location>
</feature>
<dbReference type="RefSeq" id="WP_344694065.1">
    <property type="nucleotide sequence ID" value="NZ_BAABBF010000007.1"/>
</dbReference>